<evidence type="ECO:0000256" key="3">
    <source>
        <dbReference type="ARBA" id="ARBA00022692"/>
    </source>
</evidence>
<comment type="subcellular location">
    <subcellularLocation>
        <location evidence="1">Cell membrane</location>
        <topology evidence="1">Multi-pass membrane protein</topology>
    </subcellularLocation>
</comment>
<evidence type="ECO:0000256" key="5">
    <source>
        <dbReference type="ARBA" id="ARBA00023136"/>
    </source>
</evidence>
<keyword evidence="3 6" id="KW-0812">Transmembrane</keyword>
<dbReference type="HOGENOM" id="CLU_1774377_0_0_9"/>
<dbReference type="AlphaFoldDB" id="R4KW22"/>
<keyword evidence="5 6" id="KW-0472">Membrane</keyword>
<dbReference type="Proteomes" id="UP000013520">
    <property type="component" value="Chromosome"/>
</dbReference>
<feature type="transmembrane region" description="Helical" evidence="6">
    <location>
        <begin position="83"/>
        <end position="103"/>
    </location>
</feature>
<proteinExistence type="predicted"/>
<keyword evidence="8" id="KW-1185">Reference proteome</keyword>
<name>R4KW22_9FIRM</name>
<evidence type="ECO:0000256" key="6">
    <source>
        <dbReference type="SAM" id="Phobius"/>
    </source>
</evidence>
<feature type="transmembrane region" description="Helical" evidence="6">
    <location>
        <begin position="21"/>
        <end position="36"/>
    </location>
</feature>
<keyword evidence="4 6" id="KW-1133">Transmembrane helix</keyword>
<feature type="transmembrane region" description="Helical" evidence="6">
    <location>
        <begin position="42"/>
        <end position="62"/>
    </location>
</feature>
<feature type="transmembrane region" description="Helical" evidence="6">
    <location>
        <begin position="109"/>
        <end position="133"/>
    </location>
</feature>
<evidence type="ECO:0000256" key="4">
    <source>
        <dbReference type="ARBA" id="ARBA00022989"/>
    </source>
</evidence>
<evidence type="ECO:0000256" key="2">
    <source>
        <dbReference type="ARBA" id="ARBA00022475"/>
    </source>
</evidence>
<dbReference type="EMBL" id="CP003273">
    <property type="protein sequence ID" value="AGL03821.1"/>
    <property type="molecule type" value="Genomic_DNA"/>
</dbReference>
<keyword evidence="2" id="KW-1003">Cell membrane</keyword>
<evidence type="ECO:0000256" key="1">
    <source>
        <dbReference type="ARBA" id="ARBA00004651"/>
    </source>
</evidence>
<gene>
    <name evidence="7" type="ORF">Desgi_4594</name>
</gene>
<dbReference type="eggNOG" id="ENOG5033KI6">
    <property type="taxonomic scope" value="Bacteria"/>
</dbReference>
<sequence>MRLQRPAPIRNIDQQLTRTKRFMILVIILTLPGLIINPGDTLILGFIVGGIFGIINCILLVKRMNSLMELMKQTDINQKRAKAFMRAGFYPRMALIVGIIALAGRVDFLSIYGVGAGLLVPTVITVVDANLALYRYYTARDAVDKI</sequence>
<accession>R4KW22</accession>
<organism evidence="7 8">
    <name type="scientific">Desulfoscipio gibsoniae DSM 7213</name>
    <dbReference type="NCBI Taxonomy" id="767817"/>
    <lineage>
        <taxon>Bacteria</taxon>
        <taxon>Bacillati</taxon>
        <taxon>Bacillota</taxon>
        <taxon>Clostridia</taxon>
        <taxon>Eubacteriales</taxon>
        <taxon>Desulfallaceae</taxon>
        <taxon>Desulfoscipio</taxon>
    </lineage>
</organism>
<dbReference type="KEGG" id="dgi:Desgi_4594"/>
<dbReference type="GO" id="GO:0005886">
    <property type="term" value="C:plasma membrane"/>
    <property type="evidence" value="ECO:0007669"/>
    <property type="project" value="UniProtKB-SubCell"/>
</dbReference>
<dbReference type="InterPro" id="IPR005598">
    <property type="entry name" value="ATP_synth_I"/>
</dbReference>
<dbReference type="STRING" id="767817.Desgi_4594"/>
<evidence type="ECO:0000313" key="8">
    <source>
        <dbReference type="Proteomes" id="UP000013520"/>
    </source>
</evidence>
<reference evidence="7 8" key="1">
    <citation type="submission" date="2012-01" db="EMBL/GenBank/DDBJ databases">
        <title>Complete sequence of Desulfotomaculum gibsoniae DSM 7213.</title>
        <authorList>
            <consortium name="US DOE Joint Genome Institute"/>
            <person name="Lucas S."/>
            <person name="Han J."/>
            <person name="Lapidus A."/>
            <person name="Cheng J.-F."/>
            <person name="Goodwin L."/>
            <person name="Pitluck S."/>
            <person name="Peters L."/>
            <person name="Ovchinnikova G."/>
            <person name="Teshima H."/>
            <person name="Detter J.C."/>
            <person name="Han C."/>
            <person name="Tapia R."/>
            <person name="Land M."/>
            <person name="Hauser L."/>
            <person name="Kyrpides N."/>
            <person name="Ivanova N."/>
            <person name="Pagani I."/>
            <person name="Parshina S."/>
            <person name="Plugge C."/>
            <person name="Muyzer G."/>
            <person name="Kuever J."/>
            <person name="Ivanova A."/>
            <person name="Nazina T."/>
            <person name="Klenk H.-P."/>
            <person name="Brambilla E."/>
            <person name="Spring S."/>
            <person name="Stams A.F."/>
            <person name="Woyke T."/>
        </authorList>
    </citation>
    <scope>NUCLEOTIDE SEQUENCE [LARGE SCALE GENOMIC DNA]</scope>
    <source>
        <strain evidence="7 8">DSM 7213</strain>
    </source>
</reference>
<dbReference type="Pfam" id="PF03899">
    <property type="entry name" value="ATP-synt_I"/>
    <property type="match status" value="1"/>
</dbReference>
<evidence type="ECO:0000313" key="7">
    <source>
        <dbReference type="EMBL" id="AGL03821.1"/>
    </source>
</evidence>
<protein>
    <submittedName>
        <fullName evidence="7">ATP synthase I chain</fullName>
    </submittedName>
</protein>